<dbReference type="EnsemblMetazoa" id="XM_022808221">
    <property type="protein sequence ID" value="XP_022663956"/>
    <property type="gene ID" value="LOC111251551"/>
</dbReference>
<dbReference type="Proteomes" id="UP000594260">
    <property type="component" value="Unplaced"/>
</dbReference>
<keyword evidence="8" id="KW-0234">DNA repair</keyword>
<dbReference type="GO" id="GO:0031297">
    <property type="term" value="P:replication fork processing"/>
    <property type="evidence" value="ECO:0007669"/>
    <property type="project" value="InterPro"/>
</dbReference>
<evidence type="ECO:0000256" key="9">
    <source>
        <dbReference type="ARBA" id="ARBA00023242"/>
    </source>
</evidence>
<evidence type="ECO:0000313" key="14">
    <source>
        <dbReference type="Proteomes" id="UP000594260"/>
    </source>
</evidence>
<dbReference type="GO" id="GO:0000724">
    <property type="term" value="P:double-strand break repair via homologous recombination"/>
    <property type="evidence" value="ECO:0007669"/>
    <property type="project" value="InterPro"/>
</dbReference>
<evidence type="ECO:0000256" key="3">
    <source>
        <dbReference type="ARBA" id="ARBA00006585"/>
    </source>
</evidence>
<dbReference type="Pfam" id="PF14911">
    <property type="entry name" value="MMS22L_C"/>
    <property type="match status" value="1"/>
</dbReference>
<dbReference type="GO" id="GO:0006325">
    <property type="term" value="P:chromatin organization"/>
    <property type="evidence" value="ECO:0007669"/>
    <property type="project" value="UniProtKB-KW"/>
</dbReference>
<dbReference type="AlphaFoldDB" id="A0A7M7KI97"/>
<keyword evidence="7" id="KW-0156">Chromatin regulator</keyword>
<reference evidence="13" key="1">
    <citation type="submission" date="2021-01" db="UniProtKB">
        <authorList>
            <consortium name="EnsemblMetazoa"/>
        </authorList>
    </citation>
    <scope>IDENTIFICATION</scope>
</reference>
<evidence type="ECO:0000313" key="13">
    <source>
        <dbReference type="EnsemblMetazoa" id="XP_022663956"/>
    </source>
</evidence>
<evidence type="ECO:0000256" key="5">
    <source>
        <dbReference type="ARBA" id="ARBA00022454"/>
    </source>
</evidence>
<feature type="domain" description="MMS22-like C-terminal" evidence="12">
    <location>
        <begin position="780"/>
        <end position="930"/>
    </location>
</feature>
<evidence type="ECO:0000256" key="10">
    <source>
        <dbReference type="ARBA" id="ARBA00033326"/>
    </source>
</evidence>
<evidence type="ECO:0000256" key="8">
    <source>
        <dbReference type="ARBA" id="ARBA00023204"/>
    </source>
</evidence>
<evidence type="ECO:0000256" key="2">
    <source>
        <dbReference type="ARBA" id="ARBA00004286"/>
    </source>
</evidence>
<proteinExistence type="inferred from homology"/>
<evidence type="ECO:0000256" key="1">
    <source>
        <dbReference type="ARBA" id="ARBA00004123"/>
    </source>
</evidence>
<feature type="domain" description="Protein MMS22-like N-terminal" evidence="11">
    <location>
        <begin position="300"/>
        <end position="457"/>
    </location>
</feature>
<dbReference type="InterPro" id="IPR029424">
    <property type="entry name" value="MMS22L_C"/>
</dbReference>
<dbReference type="RefSeq" id="XP_022663956.1">
    <property type="nucleotide sequence ID" value="XM_022808221.1"/>
</dbReference>
<dbReference type="GO" id="GO:0043596">
    <property type="term" value="C:nuclear replication fork"/>
    <property type="evidence" value="ECO:0007669"/>
    <property type="project" value="TreeGrafter"/>
</dbReference>
<dbReference type="InParanoid" id="A0A7M7KI97"/>
<dbReference type="KEGG" id="vde:111251551"/>
<keyword evidence="6" id="KW-0227">DNA damage</keyword>
<accession>A0A7M7KI97</accession>
<comment type="subcellular location">
    <subcellularLocation>
        <location evidence="2">Chromosome</location>
    </subcellularLocation>
    <subcellularLocation>
        <location evidence="1">Nucleus</location>
    </subcellularLocation>
</comment>
<evidence type="ECO:0000259" key="12">
    <source>
        <dbReference type="Pfam" id="PF14911"/>
    </source>
</evidence>
<keyword evidence="9" id="KW-0539">Nucleus</keyword>
<protein>
    <recommendedName>
        <fullName evidence="4">Protein MMS22-like</fullName>
    </recommendedName>
    <alternativeName>
        <fullName evidence="10">Methyl methanesulfonate-sensitivity protein 22-like</fullName>
    </alternativeName>
</protein>
<comment type="similarity">
    <text evidence="3">Belongs to the MMS22 family. MMS22L subfamily.</text>
</comment>
<evidence type="ECO:0000256" key="7">
    <source>
        <dbReference type="ARBA" id="ARBA00022853"/>
    </source>
</evidence>
<dbReference type="OrthoDB" id="8193282at2759"/>
<evidence type="ECO:0000256" key="4">
    <source>
        <dbReference type="ARBA" id="ARBA00021061"/>
    </source>
</evidence>
<dbReference type="PANTHER" id="PTHR28547:SF1">
    <property type="entry name" value="PROTEIN MMS22-LIKE"/>
    <property type="match status" value="1"/>
</dbReference>
<dbReference type="InterPro" id="IPR029425">
    <property type="entry name" value="MMS22L_N"/>
</dbReference>
<evidence type="ECO:0000256" key="6">
    <source>
        <dbReference type="ARBA" id="ARBA00022763"/>
    </source>
</evidence>
<sequence>MTFSPGSAASYATTNCRIYEPRRGLKINCDVIRQRHCFPRDHDYVRLFGYSYQRKTVLQNTSTRHGAFHLLKYHLQPFTTLSAGVGGSYDSHQAAEKSAEDVVYFLDFLYQELTIGETVYEEQELISVLVELSRSLQFSGRCSECVVSVDERSFHLLLKLWETAWKISVAVEARLINNAVMSSYAHVLGRLLFWDLISSIQKLSGTSCACLQETLVEVARFRASLLWDDLSKAQDEIVCLCDQEWWTLPMGCKTGVPSTLQLEIVNHLLQERVPLSPNPSYCRLLILSALTQNPDLAVSTAKTLSTFWPQNATEIIMPILDHFLANMDESYDRPIASKPGTMEKFIENDISARSLMNLCDHICSSDMKQSNVFYECLSLCAGALRGATPEGNPLRQIIGRVYLKLSRARVLAFSRSGVINFTLTMLVLARYSTDGSSKNHNLNDILKRFQERVVPPADLPLTSARVCLLVSCLSSFQLLFNLLQQPVDLAPILSFAVQRLHQESTKVHCSEVVPPLLEVLEDLATADAFNNGLILYSEIQTIYNKCSPSLRVSIQTTCSSMIDRFYKHNFESDDNPKARLSQDAFVSSTISLALPLAMTSLSQMEKYSSNYELNCAADLCAEILIGLVKWRHPLSGTLTRASFIQDVIRHVDRQPVFVVRTLALIVKKSDGETFIKVWQETEGPGLLLKLIMYVRSPLVEMDLVTRLVLKKIKSELLQVDPAPTADFMSCYQQLLCYWSRRHQELMQSCSIAEAAAFRKTVRALLRAVHFDAKAVLDLPNGQVAHLYQVVALLFSDAPDLLYTKGLADCPLPRLVETFVYPKSLLREGKVVLPRMLVECMRAQGHRFLLGLAQLFRDNDAFIGRRFSEIVGYYCKIFPQATPISLFIQQTAMESPKLTKIMLDTVWSLDIDRTAVIDVLLAILKKCSDSLSSSTQITNVHLSLLTKLASVCGAIQLPKFRDLLEACLLPCGVHCTSDQTRVIGPLMASSLCKTDAARTLPIVDLVASTWPELAEYIVHDGGIQAALSSTQNRRALEQVKKKVRLLGVK</sequence>
<keyword evidence="14" id="KW-1185">Reference proteome</keyword>
<name>A0A7M7KI97_VARDE</name>
<dbReference type="PANTHER" id="PTHR28547">
    <property type="entry name" value="PROTEIN MMS22-LIKE"/>
    <property type="match status" value="1"/>
</dbReference>
<dbReference type="Pfam" id="PF14910">
    <property type="entry name" value="MMS22L_N"/>
    <property type="match status" value="1"/>
</dbReference>
<organism evidence="13 14">
    <name type="scientific">Varroa destructor</name>
    <name type="common">Honeybee mite</name>
    <dbReference type="NCBI Taxonomy" id="109461"/>
    <lineage>
        <taxon>Eukaryota</taxon>
        <taxon>Metazoa</taxon>
        <taxon>Ecdysozoa</taxon>
        <taxon>Arthropoda</taxon>
        <taxon>Chelicerata</taxon>
        <taxon>Arachnida</taxon>
        <taxon>Acari</taxon>
        <taxon>Parasitiformes</taxon>
        <taxon>Mesostigmata</taxon>
        <taxon>Gamasina</taxon>
        <taxon>Dermanyssoidea</taxon>
        <taxon>Varroidae</taxon>
        <taxon>Varroa</taxon>
    </lineage>
</organism>
<dbReference type="GeneID" id="111251551"/>
<keyword evidence="5" id="KW-0158">Chromosome</keyword>
<dbReference type="InterPro" id="IPR042320">
    <property type="entry name" value="MMS22-like"/>
</dbReference>
<evidence type="ECO:0000259" key="11">
    <source>
        <dbReference type="Pfam" id="PF14910"/>
    </source>
</evidence>